<dbReference type="InterPro" id="IPR000253">
    <property type="entry name" value="FHA_dom"/>
</dbReference>
<reference evidence="4 5" key="1">
    <citation type="journal article" date="2023" name="Hortic Res">
        <title>Pangenome of water caltrop reveals structural variations and asymmetric subgenome divergence after allopolyploidization.</title>
        <authorList>
            <person name="Zhang X."/>
            <person name="Chen Y."/>
            <person name="Wang L."/>
            <person name="Yuan Y."/>
            <person name="Fang M."/>
            <person name="Shi L."/>
            <person name="Lu R."/>
            <person name="Comes H.P."/>
            <person name="Ma Y."/>
            <person name="Chen Y."/>
            <person name="Huang G."/>
            <person name="Zhou Y."/>
            <person name="Zheng Z."/>
            <person name="Qiu Y."/>
        </authorList>
    </citation>
    <scope>NUCLEOTIDE SEQUENCE [LARGE SCALE GENOMIC DNA]</scope>
    <source>
        <strain evidence="4">F231</strain>
    </source>
</reference>
<dbReference type="Proteomes" id="UP001346149">
    <property type="component" value="Unassembled WGS sequence"/>
</dbReference>
<evidence type="ECO:0000256" key="1">
    <source>
        <dbReference type="SAM" id="MobiDB-lite"/>
    </source>
</evidence>
<keyword evidence="2" id="KW-1133">Transmembrane helix</keyword>
<dbReference type="EMBL" id="JAXQNO010000006">
    <property type="protein sequence ID" value="KAK4795563.1"/>
    <property type="molecule type" value="Genomic_DNA"/>
</dbReference>
<accession>A0AAN7MET1</accession>
<dbReference type="GO" id="GO:0031011">
    <property type="term" value="C:Ino80 complex"/>
    <property type="evidence" value="ECO:0007669"/>
    <property type="project" value="InterPro"/>
</dbReference>
<dbReference type="PROSITE" id="PS50006">
    <property type="entry name" value="FHA_DOMAIN"/>
    <property type="match status" value="1"/>
</dbReference>
<feature type="region of interest" description="Disordered" evidence="1">
    <location>
        <begin position="1"/>
        <end position="22"/>
    </location>
</feature>
<organism evidence="4 5">
    <name type="scientific">Trapa natans</name>
    <name type="common">Water chestnut</name>
    <dbReference type="NCBI Taxonomy" id="22666"/>
    <lineage>
        <taxon>Eukaryota</taxon>
        <taxon>Viridiplantae</taxon>
        <taxon>Streptophyta</taxon>
        <taxon>Embryophyta</taxon>
        <taxon>Tracheophyta</taxon>
        <taxon>Spermatophyta</taxon>
        <taxon>Magnoliopsida</taxon>
        <taxon>eudicotyledons</taxon>
        <taxon>Gunneridae</taxon>
        <taxon>Pentapetalae</taxon>
        <taxon>rosids</taxon>
        <taxon>malvids</taxon>
        <taxon>Myrtales</taxon>
        <taxon>Lythraceae</taxon>
        <taxon>Trapa</taxon>
    </lineage>
</organism>
<dbReference type="SUPFAM" id="SSF49879">
    <property type="entry name" value="SMAD/FHA domain"/>
    <property type="match status" value="1"/>
</dbReference>
<gene>
    <name evidence="4" type="ORF">SAY86_027889</name>
</gene>
<feature type="domain" description="FHA" evidence="3">
    <location>
        <begin position="772"/>
        <end position="829"/>
    </location>
</feature>
<comment type="caution">
    <text evidence="4">The sequence shown here is derived from an EMBL/GenBank/DDBJ whole genome shotgun (WGS) entry which is preliminary data.</text>
</comment>
<dbReference type="GO" id="GO:0071339">
    <property type="term" value="C:MLL1 complex"/>
    <property type="evidence" value="ECO:0007669"/>
    <property type="project" value="InterPro"/>
</dbReference>
<dbReference type="GO" id="GO:0044545">
    <property type="term" value="C:NSL complex"/>
    <property type="evidence" value="ECO:0007669"/>
    <property type="project" value="TreeGrafter"/>
</dbReference>
<dbReference type="Pfam" id="PF13325">
    <property type="entry name" value="MCRS_N"/>
    <property type="match status" value="1"/>
</dbReference>
<keyword evidence="2" id="KW-0812">Transmembrane</keyword>
<proteinExistence type="predicted"/>
<dbReference type="InterPro" id="IPR008984">
    <property type="entry name" value="SMAD_FHA_dom_sf"/>
</dbReference>
<protein>
    <recommendedName>
        <fullName evidence="3">FHA domain-containing protein</fullName>
    </recommendedName>
</protein>
<dbReference type="AlphaFoldDB" id="A0AAN7MET1"/>
<evidence type="ECO:0000313" key="4">
    <source>
        <dbReference type="EMBL" id="KAK4795563.1"/>
    </source>
</evidence>
<dbReference type="Gene3D" id="2.60.200.20">
    <property type="match status" value="1"/>
</dbReference>
<dbReference type="SMART" id="SM00240">
    <property type="entry name" value="FHA"/>
    <property type="match status" value="1"/>
</dbReference>
<dbReference type="GO" id="GO:0045944">
    <property type="term" value="P:positive regulation of transcription by RNA polymerase II"/>
    <property type="evidence" value="ECO:0007669"/>
    <property type="project" value="TreeGrafter"/>
</dbReference>
<dbReference type="InterPro" id="IPR025999">
    <property type="entry name" value="MCRS_N"/>
</dbReference>
<evidence type="ECO:0000259" key="3">
    <source>
        <dbReference type="PROSITE" id="PS50006"/>
    </source>
</evidence>
<sequence length="1016" mass="113158">MIRGESEIKRVENENPTDRQATFSSLSQGLLHRHLRHRQACDYISPSTSLPLFNSSCAENPRISPTRLRYQKVSEMGALAPAAPWIPEDDLLLKNSVEAGASLESLAKGAVQFSRRYNIRELQERWYCLLYDPVISAEASAHMIEFDRSAQTLTSKFSKLGNSKENKIFSGKRKAHSVRSCYYALRKRICNEPLNGEDFNYIVGPSNGSCLRTIDDNLTGDYMLCSPGVGHLVLQESDHDMKDSTFPDILMHDVITTTDAPEKDVGFPADHDDLSKDMPGTLGGEACHPGLFDTSNLETEPFLPAFAPINQNEESFGQDLQQNHEFNSPILDCGEVFHGLDGSSPLADMPIWKTVEGISTPNDISLGEKHLLVEEAFSIEDVESKNVEQPVVSTEGYLEELSKSLLNFTNEEELFFMDADAKDVFEKSYYDGLRSLLLNSPVDANHEACTSDFSENVVVAAASNVDSVIDEVCRSECCIVPSMAGSAMQSSVTCDEFIFCSLNTEDPDIPCNDDVTFTKTFAPSKAFTKANSRFQESCNSIPLSSLGELTADQRVRERGASIPLGHYRGLPQPIGSKASGKNAFNPTSGSAHGIRCEVSNGNIDANLTDQANSSTVRMDYLPTLTLRKETLERDQHVISNPTDSDKFQNLRIDGPQEVQNPIDFELGLVDPACLESGMDRTFLAPKYIESDEDLPSFSDIEAMVLDMDLDPDDQDFSSNEEVLRYDNAMARRTILRLEQGARSYMQRAMAYHGAFAILYGQKSKHYIRKQEVLLGRATGDIKVDIDLGKEGRFNKISRRQAIIELKENGSFLLKNLGNKFPILVNNRPVAPGLDLKLTPNCLIEYENGCPLAACNATHELSNEDPVRGVQQGGGHSVLWRMRRLSVAAAISLSTMPTSWPPSIDASSSGTLLQRRLPDYDHATRRKRQRMRSVHRPVKSQWSKVKTQDYYDHATRRKRQRMRSVHRPVKSQWSKVKTQDCTANCFIKSLVHVLLVALDYCTCSCAAGGIGLLYMFM</sequence>
<keyword evidence="2" id="KW-0472">Membrane</keyword>
<keyword evidence="5" id="KW-1185">Reference proteome</keyword>
<dbReference type="Pfam" id="PF00498">
    <property type="entry name" value="FHA"/>
    <property type="match status" value="1"/>
</dbReference>
<feature type="transmembrane region" description="Helical" evidence="2">
    <location>
        <begin position="989"/>
        <end position="1015"/>
    </location>
</feature>
<dbReference type="GO" id="GO:0002151">
    <property type="term" value="F:G-quadruplex RNA binding"/>
    <property type="evidence" value="ECO:0007669"/>
    <property type="project" value="InterPro"/>
</dbReference>
<feature type="compositionally biased region" description="Basic and acidic residues" evidence="1">
    <location>
        <begin position="1"/>
        <end position="17"/>
    </location>
</feature>
<dbReference type="PANTHER" id="PTHR13233:SF0">
    <property type="entry name" value="MICROSPHERULE PROTEIN 1"/>
    <property type="match status" value="1"/>
</dbReference>
<dbReference type="PANTHER" id="PTHR13233">
    <property type="entry name" value="MICROSPHERULE PROTEIN 1"/>
    <property type="match status" value="1"/>
</dbReference>
<evidence type="ECO:0000313" key="5">
    <source>
        <dbReference type="Proteomes" id="UP001346149"/>
    </source>
</evidence>
<name>A0AAN7MET1_TRANT</name>
<evidence type="ECO:0000256" key="2">
    <source>
        <dbReference type="SAM" id="Phobius"/>
    </source>
</evidence>
<dbReference type="InterPro" id="IPR037912">
    <property type="entry name" value="MCRS1"/>
</dbReference>